<dbReference type="SUPFAM" id="SSF56059">
    <property type="entry name" value="Glutathione synthetase ATP-binding domain-like"/>
    <property type="match status" value="1"/>
</dbReference>
<keyword evidence="1" id="KW-0067">ATP-binding</keyword>
<dbReference type="GO" id="GO:0046872">
    <property type="term" value="F:metal ion binding"/>
    <property type="evidence" value="ECO:0007669"/>
    <property type="project" value="InterPro"/>
</dbReference>
<dbReference type="InterPro" id="IPR013815">
    <property type="entry name" value="ATP_grasp_subdomain_1"/>
</dbReference>
<evidence type="ECO:0000256" key="1">
    <source>
        <dbReference type="PROSITE-ProRule" id="PRU00409"/>
    </source>
</evidence>
<reference evidence="3 4" key="1">
    <citation type="submission" date="2017-10" db="EMBL/GenBank/DDBJ databases">
        <title>Novel microbial diversity and functional potential in the marine mammal oral microbiome.</title>
        <authorList>
            <person name="Dudek N.K."/>
            <person name="Sun C.L."/>
            <person name="Burstein D."/>
            <person name="Kantor R.S."/>
            <person name="Aliaga Goltsman D.S."/>
            <person name="Bik E.M."/>
            <person name="Thomas B.C."/>
            <person name="Banfield J.F."/>
            <person name="Relman D.A."/>
        </authorList>
    </citation>
    <scope>NUCLEOTIDE SEQUENCE [LARGE SCALE GENOMIC DNA]</scope>
    <source>
        <strain evidence="3">DOLJORAL78_47_16</strain>
    </source>
</reference>
<organism evidence="3 4">
    <name type="scientific">candidate division KSB3 bacterium</name>
    <dbReference type="NCBI Taxonomy" id="2044937"/>
    <lineage>
        <taxon>Bacteria</taxon>
        <taxon>candidate division KSB3</taxon>
    </lineage>
</organism>
<dbReference type="Gene3D" id="3.30.470.20">
    <property type="entry name" value="ATP-grasp fold, B domain"/>
    <property type="match status" value="1"/>
</dbReference>
<keyword evidence="3" id="KW-0436">Ligase</keyword>
<dbReference type="GO" id="GO:0016874">
    <property type="term" value="F:ligase activity"/>
    <property type="evidence" value="ECO:0007669"/>
    <property type="project" value="UniProtKB-KW"/>
</dbReference>
<accession>A0A2G6KI89</accession>
<sequence length="407" mass="46987">MKKTSKTTPPVLILDGSHNALSITRSLGRRGIQVYNSLETHKHALFSRYCAKSFPFTNRATAQKFWGNLLLTKQGEQFFGSVILTCGDEGIEFVAHNRQALAQHFILDDSVPELQLAMLDKKKTLCMASALGISIPHFWDISTLDDLEAIASEVQFPAIVKPIHSHLFQQLTTSRKYFRADSQDELRTFLQKAFKLKLQVMICELIPGPDSLLGSYYTYLDATGRPLFHFTKKVIRRYPKNEGLGCYHSTDWNEELAELGLRFFQGIGFRGLGNIEFKRDERDGQLKVIEVNPRFTAAQELLVQAGIDIGVIVYNHLVGLPVPKIVSYNQNLRLWFPIRDFYAYLELREKREITFWGWIKSLMHRQVLPYFQWSDPLPTIRTFLISLKSYLNRKMRILRIELHKNVS</sequence>
<name>A0A2G6KI89_9BACT</name>
<dbReference type="PROSITE" id="PS50975">
    <property type="entry name" value="ATP_GRASP"/>
    <property type="match status" value="1"/>
</dbReference>
<dbReference type="Proteomes" id="UP000230821">
    <property type="component" value="Unassembled WGS sequence"/>
</dbReference>
<evidence type="ECO:0000313" key="3">
    <source>
        <dbReference type="EMBL" id="PIE35365.1"/>
    </source>
</evidence>
<dbReference type="EMBL" id="PDSK01000045">
    <property type="protein sequence ID" value="PIE35365.1"/>
    <property type="molecule type" value="Genomic_DNA"/>
</dbReference>
<gene>
    <name evidence="3" type="ORF">CSA56_04370</name>
</gene>
<dbReference type="AlphaFoldDB" id="A0A2G6KI89"/>
<feature type="domain" description="ATP-grasp" evidence="2">
    <location>
        <begin position="125"/>
        <end position="318"/>
    </location>
</feature>
<protein>
    <submittedName>
        <fullName evidence="3">Carboxylate--amine ligase</fullName>
    </submittedName>
</protein>
<comment type="caution">
    <text evidence="3">The sequence shown here is derived from an EMBL/GenBank/DDBJ whole genome shotgun (WGS) entry which is preliminary data.</text>
</comment>
<evidence type="ECO:0000313" key="4">
    <source>
        <dbReference type="Proteomes" id="UP000230821"/>
    </source>
</evidence>
<dbReference type="GO" id="GO:0005524">
    <property type="term" value="F:ATP binding"/>
    <property type="evidence" value="ECO:0007669"/>
    <property type="project" value="UniProtKB-UniRule"/>
</dbReference>
<dbReference type="InterPro" id="IPR011761">
    <property type="entry name" value="ATP-grasp"/>
</dbReference>
<keyword evidence="1" id="KW-0547">Nucleotide-binding</keyword>
<evidence type="ECO:0000259" key="2">
    <source>
        <dbReference type="PROSITE" id="PS50975"/>
    </source>
</evidence>
<proteinExistence type="predicted"/>
<dbReference type="Gene3D" id="3.30.1490.20">
    <property type="entry name" value="ATP-grasp fold, A domain"/>
    <property type="match status" value="1"/>
</dbReference>